<dbReference type="OrthoDB" id="416741at2759"/>
<feature type="domain" description="RNase III" evidence="1">
    <location>
        <begin position="46"/>
        <end position="148"/>
    </location>
</feature>
<dbReference type="CDD" id="cd00593">
    <property type="entry name" value="RIBOc"/>
    <property type="match status" value="1"/>
</dbReference>
<gene>
    <name evidence="2" type="ORF">FOMPIDRAFT_1114876</name>
</gene>
<dbReference type="AlphaFoldDB" id="S8EI29"/>
<protein>
    <recommendedName>
        <fullName evidence="1">RNase III domain-containing protein</fullName>
    </recommendedName>
</protein>
<proteinExistence type="predicted"/>
<keyword evidence="3" id="KW-1185">Reference proteome</keyword>
<accession>S8EI29</accession>
<dbReference type="InterPro" id="IPR000999">
    <property type="entry name" value="RNase_III_dom"/>
</dbReference>
<evidence type="ECO:0000313" key="3">
    <source>
        <dbReference type="Proteomes" id="UP000015241"/>
    </source>
</evidence>
<dbReference type="GO" id="GO:0006396">
    <property type="term" value="P:RNA processing"/>
    <property type="evidence" value="ECO:0007669"/>
    <property type="project" value="InterPro"/>
</dbReference>
<name>S8EI29_FOMSC</name>
<dbReference type="Pfam" id="PF00636">
    <property type="entry name" value="Ribonuclease_3"/>
    <property type="match status" value="1"/>
</dbReference>
<dbReference type="GO" id="GO:0004525">
    <property type="term" value="F:ribonuclease III activity"/>
    <property type="evidence" value="ECO:0007669"/>
    <property type="project" value="InterPro"/>
</dbReference>
<organism evidence="2 3">
    <name type="scientific">Fomitopsis schrenkii</name>
    <name type="common">Brown rot fungus</name>
    <dbReference type="NCBI Taxonomy" id="2126942"/>
    <lineage>
        <taxon>Eukaryota</taxon>
        <taxon>Fungi</taxon>
        <taxon>Dikarya</taxon>
        <taxon>Basidiomycota</taxon>
        <taxon>Agaricomycotina</taxon>
        <taxon>Agaricomycetes</taxon>
        <taxon>Polyporales</taxon>
        <taxon>Fomitopsis</taxon>
    </lineage>
</organism>
<dbReference type="InParanoid" id="S8EI29"/>
<reference evidence="2 3" key="1">
    <citation type="journal article" date="2012" name="Science">
        <title>The Paleozoic origin of enzymatic lignin decomposition reconstructed from 31 fungal genomes.</title>
        <authorList>
            <person name="Floudas D."/>
            <person name="Binder M."/>
            <person name="Riley R."/>
            <person name="Barry K."/>
            <person name="Blanchette R.A."/>
            <person name="Henrissat B."/>
            <person name="Martinez A.T."/>
            <person name="Otillar R."/>
            <person name="Spatafora J.W."/>
            <person name="Yadav J.S."/>
            <person name="Aerts A."/>
            <person name="Benoit I."/>
            <person name="Boyd A."/>
            <person name="Carlson A."/>
            <person name="Copeland A."/>
            <person name="Coutinho P.M."/>
            <person name="de Vries R.P."/>
            <person name="Ferreira P."/>
            <person name="Findley K."/>
            <person name="Foster B."/>
            <person name="Gaskell J."/>
            <person name="Glotzer D."/>
            <person name="Gorecki P."/>
            <person name="Heitman J."/>
            <person name="Hesse C."/>
            <person name="Hori C."/>
            <person name="Igarashi K."/>
            <person name="Jurgens J.A."/>
            <person name="Kallen N."/>
            <person name="Kersten P."/>
            <person name="Kohler A."/>
            <person name="Kuees U."/>
            <person name="Kumar T.K.A."/>
            <person name="Kuo A."/>
            <person name="LaButti K."/>
            <person name="Larrondo L.F."/>
            <person name="Lindquist E."/>
            <person name="Ling A."/>
            <person name="Lombard V."/>
            <person name="Lucas S."/>
            <person name="Lundell T."/>
            <person name="Martin R."/>
            <person name="McLaughlin D.J."/>
            <person name="Morgenstern I."/>
            <person name="Morin E."/>
            <person name="Murat C."/>
            <person name="Nagy L.G."/>
            <person name="Nolan M."/>
            <person name="Ohm R.A."/>
            <person name="Patyshakuliyeva A."/>
            <person name="Rokas A."/>
            <person name="Ruiz-Duenas F.J."/>
            <person name="Sabat G."/>
            <person name="Salamov A."/>
            <person name="Samejima M."/>
            <person name="Schmutz J."/>
            <person name="Slot J.C."/>
            <person name="St John F."/>
            <person name="Stenlid J."/>
            <person name="Sun H."/>
            <person name="Sun S."/>
            <person name="Syed K."/>
            <person name="Tsang A."/>
            <person name="Wiebenga A."/>
            <person name="Young D."/>
            <person name="Pisabarro A."/>
            <person name="Eastwood D.C."/>
            <person name="Martin F."/>
            <person name="Cullen D."/>
            <person name="Grigoriev I.V."/>
            <person name="Hibbett D.S."/>
        </authorList>
    </citation>
    <scope>NUCLEOTIDE SEQUENCE</scope>
    <source>
        <strain evidence="3">FP-58527</strain>
    </source>
</reference>
<dbReference type="Proteomes" id="UP000015241">
    <property type="component" value="Unassembled WGS sequence"/>
</dbReference>
<dbReference type="PROSITE" id="PS00517">
    <property type="entry name" value="RNASE_3_1"/>
    <property type="match status" value="1"/>
</dbReference>
<sequence>MTLVSQAIKDAVFEAIRKPSFDASLPPLSDATWAKLLGSQAKLERERLEFVGDALMYATIGTVLYKQIPDGNPHMYTNLRDILHSNAVHSRVAEKLDILAVPDVVLRYLSGLDFGEGALAPAAKARQKIKATADLFETVLGAYYMENGFGSLCDWVGDLYTPLISSAKKAFDKW</sequence>
<dbReference type="SMART" id="SM00535">
    <property type="entry name" value="RIBOc"/>
    <property type="match status" value="1"/>
</dbReference>
<dbReference type="Gene3D" id="1.10.1520.10">
    <property type="entry name" value="Ribonuclease III domain"/>
    <property type="match status" value="1"/>
</dbReference>
<dbReference type="HOGENOM" id="CLU_109473_0_0_1"/>
<evidence type="ECO:0000259" key="1">
    <source>
        <dbReference type="PROSITE" id="PS50142"/>
    </source>
</evidence>
<dbReference type="InterPro" id="IPR036389">
    <property type="entry name" value="RNase_III_sf"/>
</dbReference>
<dbReference type="EMBL" id="KE504128">
    <property type="protein sequence ID" value="EPT03878.1"/>
    <property type="molecule type" value="Genomic_DNA"/>
</dbReference>
<evidence type="ECO:0000313" key="2">
    <source>
        <dbReference type="EMBL" id="EPT03878.1"/>
    </source>
</evidence>
<dbReference type="eggNOG" id="ENOG502R195">
    <property type="taxonomic scope" value="Eukaryota"/>
</dbReference>
<dbReference type="SUPFAM" id="SSF69065">
    <property type="entry name" value="RNase III domain-like"/>
    <property type="match status" value="1"/>
</dbReference>
<dbReference type="PROSITE" id="PS50142">
    <property type="entry name" value="RNASE_3_2"/>
    <property type="match status" value="1"/>
</dbReference>
<dbReference type="STRING" id="743788.S8EI29"/>